<dbReference type="Pfam" id="PF03813">
    <property type="entry name" value="Nrap"/>
    <property type="match status" value="1"/>
</dbReference>
<dbReference type="GO" id="GO:0034456">
    <property type="term" value="C:UTP-C complex"/>
    <property type="evidence" value="ECO:0007669"/>
    <property type="project" value="TreeGrafter"/>
</dbReference>
<evidence type="ECO:0000313" key="17">
    <source>
        <dbReference type="EMBL" id="CAB3264395.1"/>
    </source>
</evidence>
<dbReference type="InterPro" id="IPR035368">
    <property type="entry name" value="Nrap_D3"/>
</dbReference>
<feature type="domain" description="Nrap protein" evidence="16">
    <location>
        <begin position="974"/>
        <end position="1101"/>
    </location>
</feature>
<evidence type="ECO:0000256" key="7">
    <source>
        <dbReference type="ARBA" id="ARBA00023242"/>
    </source>
</evidence>
<keyword evidence="7 9" id="KW-0539">Nucleus</keyword>
<proteinExistence type="evidence at transcript level"/>
<dbReference type="InterPro" id="IPR035371">
    <property type="entry name" value="Nrap_D6"/>
</dbReference>
<dbReference type="PANTHER" id="PTHR17972:SF0">
    <property type="entry name" value="NUCLEOLAR PROTEIN 6"/>
    <property type="match status" value="1"/>
</dbReference>
<dbReference type="InterPro" id="IPR035367">
    <property type="entry name" value="Nrap_D2"/>
</dbReference>
<dbReference type="InterPro" id="IPR035082">
    <property type="entry name" value="Nrap_D1"/>
</dbReference>
<sequence length="1110" mass="125996">MHDMAMTDVDGPPPAKLSRSELYKPPTNEELMDLRETEMLFHSNLVKLEIKETLKEISLHDKKRAEIDVYLHSLHETIMSSQETESAALQSMAWLDSSSVSFPFVCNPTKVKGNMKFLKPSEIKLIGSYQLDSCLKHDLNVDLLLIMPKDCFQAKDHLNQRYLRKCALYLAHVASHLANSSLVFDIQFSYFGENPMKPIVLITPPPGVLNNITVRLHACLEPGCLKLERFSPDKSNVRQTWYTGAQPTADEAMLPTPHYNSCILMDMLMESHLYFLYETSSDFQSFKDAVKLLKVWLRQRDFDKGYGSFNGFIMSMLISYLVSTNKINKLMSSYQIIRNTFQYLGSSNWNTNGISLNKNENLSNFHNYFEVVFVDPSGTLNLCADMPLLVYQQVCHEARLSLDALDDKQSGFSSVFLKQVSFVEKYDQIIKLTKTGILRKTAERLQVQDKVLDHGSNCIAATLTHITSMLRKGLGNRIQQLGIKMHSYKPWKIDEEPPKWKEVETNLTFGFLLNQESFSDVLERGPSADSPEAVVFREFWGEKSELRRFKDGAICEAVVWKSNSVSEKREIPFNICKFLLKRHCDINPSAVKFLATQFEDFLKIPQRSIKNGTKIGFVGTGEEAFQDCSIVFNDLCSRLRNLTTLPLSITNLQGVSPVLRHTEVYPPCKCTTDNQSHAIRISQQQINVPVPEKKCPAYVSPIEVICHMEGSGKWPQEAAALRRLKAAFHIAMSDELKQNHPKLICIPAQTHVDVLMDGHVFRICVAYHREVTILQTHTTPDGMVKIRNTPQSLEIAKQTVHLPLLSSSINGLRQNFQSYSGSCRLAKCWINSQLLSTQITSEAVELLVAHLYTNPYPYTAPGSAQAGFLRFLRFCTSLDFAANPVIVDFNNDLSKSDYESILQHFKQNREALPPLSIITSKERTQSLWTTEKPSKVILRRLKDLAQICLKSAESFLSSENTVDLTSICTPSLGVYDVIIHLRSCWLPRRHEQIAQHNSVRRNHNYEDDETMTLLPVVGFDPVQIYLSDLENCFGDLALFFHDDNGGSVIGVLWRPNAFQPKQFKLSTASCVEMLDGDKCAPSVHSVLEDFKIMGRGLVENIELHSDKWKI</sequence>
<comment type="subcellular location">
    <subcellularLocation>
        <location evidence="1">Chromosome</location>
    </subcellularLocation>
    <subcellularLocation>
        <location evidence="2 9">Nucleus</location>
        <location evidence="2 9">Nucleolus</location>
    </subcellularLocation>
</comment>
<protein>
    <recommendedName>
        <fullName evidence="4 9">Nucleolar protein 6</fullName>
    </recommendedName>
</protein>
<dbReference type="InterPro" id="IPR005554">
    <property type="entry name" value="NOL6/Upt22"/>
</dbReference>
<evidence type="ECO:0000256" key="2">
    <source>
        <dbReference type="ARBA" id="ARBA00004604"/>
    </source>
</evidence>
<evidence type="ECO:0000256" key="8">
    <source>
        <dbReference type="ARBA" id="ARBA00035000"/>
    </source>
</evidence>
<dbReference type="Pfam" id="PF17407">
    <property type="entry name" value="Nrap_D6"/>
    <property type="match status" value="1"/>
</dbReference>
<gene>
    <name evidence="17" type="primary">Nol6</name>
</gene>
<evidence type="ECO:0000259" key="13">
    <source>
        <dbReference type="Pfam" id="PF17404"/>
    </source>
</evidence>
<dbReference type="Pfam" id="PF17406">
    <property type="entry name" value="Nrap_D5"/>
    <property type="match status" value="1"/>
</dbReference>
<evidence type="ECO:0000259" key="14">
    <source>
        <dbReference type="Pfam" id="PF17405"/>
    </source>
</evidence>
<feature type="domain" description="Nrap protein" evidence="12">
    <location>
        <begin position="285"/>
        <end position="418"/>
    </location>
</feature>
<evidence type="ECO:0000256" key="6">
    <source>
        <dbReference type="ARBA" id="ARBA00022884"/>
    </source>
</evidence>
<dbReference type="GO" id="GO:0032040">
    <property type="term" value="C:small-subunit processome"/>
    <property type="evidence" value="ECO:0007669"/>
    <property type="project" value="TreeGrafter"/>
</dbReference>
<dbReference type="FunFam" id="1.10.1410.10:FF:000006">
    <property type="entry name" value="Nucleolar protein 6"/>
    <property type="match status" value="1"/>
</dbReference>
<dbReference type="GO" id="GO:0005694">
    <property type="term" value="C:chromosome"/>
    <property type="evidence" value="ECO:0007669"/>
    <property type="project" value="UniProtKB-SubCell"/>
</dbReference>
<dbReference type="Pfam" id="PF17403">
    <property type="entry name" value="Nrap_D2"/>
    <property type="match status" value="1"/>
</dbReference>
<dbReference type="AlphaFoldDB" id="A0A6F9DNB1"/>
<dbReference type="InterPro" id="IPR035370">
    <property type="entry name" value="Nrap_D5"/>
</dbReference>
<feature type="domain" description="Nrap protein" evidence="13">
    <location>
        <begin position="424"/>
        <end position="584"/>
    </location>
</feature>
<dbReference type="FunFam" id="1.10.1410.10:FF:000005">
    <property type="entry name" value="Nucleolar protein 6"/>
    <property type="match status" value="1"/>
</dbReference>
<evidence type="ECO:0000256" key="1">
    <source>
        <dbReference type="ARBA" id="ARBA00004286"/>
    </source>
</evidence>
<keyword evidence="6 9" id="KW-0694">RNA-binding</keyword>
<evidence type="ECO:0000259" key="12">
    <source>
        <dbReference type="Pfam" id="PF17403"/>
    </source>
</evidence>
<dbReference type="Gene3D" id="3.30.70.3030">
    <property type="match status" value="1"/>
</dbReference>
<evidence type="ECO:0000259" key="11">
    <source>
        <dbReference type="Pfam" id="PF03813"/>
    </source>
</evidence>
<feature type="domain" description="Nrap protein" evidence="11">
    <location>
        <begin position="141"/>
        <end position="281"/>
    </location>
</feature>
<feature type="domain" description="Nrap protein" evidence="15">
    <location>
        <begin position="816"/>
        <end position="967"/>
    </location>
</feature>
<name>A0A6F9DNB1_9ASCI</name>
<feature type="region of interest" description="Disordered" evidence="10">
    <location>
        <begin position="1"/>
        <end position="21"/>
    </location>
</feature>
<dbReference type="EMBL" id="LR788533">
    <property type="protein sequence ID" value="CAB3264395.1"/>
    <property type="molecule type" value="mRNA"/>
</dbReference>
<evidence type="ECO:0000256" key="10">
    <source>
        <dbReference type="SAM" id="MobiDB-lite"/>
    </source>
</evidence>
<evidence type="ECO:0000256" key="9">
    <source>
        <dbReference type="RuleBase" id="RU364032"/>
    </source>
</evidence>
<dbReference type="GO" id="GO:0003723">
    <property type="term" value="F:RNA binding"/>
    <property type="evidence" value="ECO:0007669"/>
    <property type="project" value="UniProtKB-KW"/>
</dbReference>
<dbReference type="GO" id="GO:0006409">
    <property type="term" value="P:tRNA export from nucleus"/>
    <property type="evidence" value="ECO:0007669"/>
    <property type="project" value="TreeGrafter"/>
</dbReference>
<reference evidence="17" key="1">
    <citation type="submission" date="2020-04" db="EMBL/GenBank/DDBJ databases">
        <authorList>
            <person name="Neveu A P."/>
        </authorList>
    </citation>
    <scope>NUCLEOTIDE SEQUENCE</scope>
    <source>
        <tissue evidence="17">Whole embryo</tissue>
    </source>
</reference>
<accession>A0A6F9DNB1</accession>
<dbReference type="Pfam" id="PF17404">
    <property type="entry name" value="Nrap_D3"/>
    <property type="match status" value="1"/>
</dbReference>
<evidence type="ECO:0000259" key="15">
    <source>
        <dbReference type="Pfam" id="PF17406"/>
    </source>
</evidence>
<evidence type="ECO:0000256" key="3">
    <source>
        <dbReference type="ARBA" id="ARBA00006674"/>
    </source>
</evidence>
<evidence type="ECO:0000259" key="16">
    <source>
        <dbReference type="Pfam" id="PF17407"/>
    </source>
</evidence>
<dbReference type="Pfam" id="PF17405">
    <property type="entry name" value="Nrap_D4"/>
    <property type="match status" value="1"/>
</dbReference>
<feature type="domain" description="Nrap protein" evidence="14">
    <location>
        <begin position="618"/>
        <end position="814"/>
    </location>
</feature>
<comment type="similarity">
    <text evidence="3 9">Belongs to the NRAP family.</text>
</comment>
<dbReference type="GO" id="GO:0006364">
    <property type="term" value="P:rRNA processing"/>
    <property type="evidence" value="ECO:0007669"/>
    <property type="project" value="TreeGrafter"/>
</dbReference>
<keyword evidence="5" id="KW-0158">Chromosome</keyword>
<comment type="function">
    <text evidence="8">Part of the small subunit (SSU) processome, first precursor of the small eukaryotic ribosomal subunit. During the assembly of the SSU processome in the nucleolus, many ribosome biogenesis factors, an RNA chaperone and ribosomal proteins associate with the nascent pre-rRNA and work in concert to generate RNA folding, modifications, rearrangements and cleavage as well as targeted degradation of pre-ribosomal RNA by the RNA exosome.</text>
</comment>
<evidence type="ECO:0000256" key="5">
    <source>
        <dbReference type="ARBA" id="ARBA00022454"/>
    </source>
</evidence>
<organism evidence="17">
    <name type="scientific">Phallusia mammillata</name>
    <dbReference type="NCBI Taxonomy" id="59560"/>
    <lineage>
        <taxon>Eukaryota</taxon>
        <taxon>Metazoa</taxon>
        <taxon>Chordata</taxon>
        <taxon>Tunicata</taxon>
        <taxon>Ascidiacea</taxon>
        <taxon>Phlebobranchia</taxon>
        <taxon>Ascidiidae</taxon>
        <taxon>Phallusia</taxon>
    </lineage>
</organism>
<dbReference type="PANTHER" id="PTHR17972">
    <property type="entry name" value="NUCLEOLAR RNA-ASSOCIATED PROTEIN"/>
    <property type="match status" value="1"/>
</dbReference>
<dbReference type="InterPro" id="IPR035369">
    <property type="entry name" value="Nrap_D4"/>
</dbReference>
<evidence type="ECO:0000256" key="4">
    <source>
        <dbReference type="ARBA" id="ARBA00016437"/>
    </source>
</evidence>
<dbReference type="Gene3D" id="1.10.1410.10">
    <property type="match status" value="2"/>
</dbReference>
<dbReference type="GO" id="GO:0032545">
    <property type="term" value="C:CURI complex"/>
    <property type="evidence" value="ECO:0007669"/>
    <property type="project" value="TreeGrafter"/>
</dbReference>